<name>A0A8H6P0K1_9EURO</name>
<reference evidence="2" key="1">
    <citation type="submission" date="2020-06" db="EMBL/GenBank/DDBJ databases">
        <title>Draft genome sequences of strains closely related to Aspergillus parafelis and Aspergillus hiratsukae.</title>
        <authorList>
            <person name="Dos Santos R.A.C."/>
            <person name="Rivero-Menendez O."/>
            <person name="Steenwyk J.L."/>
            <person name="Mead M.E."/>
            <person name="Goldman G.H."/>
            <person name="Alastruey-Izquierdo A."/>
            <person name="Rokas A."/>
        </authorList>
    </citation>
    <scope>NUCLEOTIDE SEQUENCE</scope>
    <source>
        <strain evidence="2">CNM-CM5793</strain>
        <strain evidence="3">CNM-CM6106</strain>
    </source>
</reference>
<sequence length="316" mass="36556">MLLEESEFKERRNKLIDHLDSIYERAYAFDNSFLDPATYDRLKIRCETLDLSDNGEYDNGIPIPNFFIPFSLETLTKHHIITLDDEDRRNYEAYEDIPDRTTARDGSQALSYRLMWHFRSFHRNGITDPRGRLMDISVWREAQFPEFIQEYFLDGVFYQRGYTPVGNAWWTAKSTPLPHLMCILEIYGFGSAEELHCGEILTILATTITRLELDDYQDEVVIPVLLFSIMSDYKGRIIQAYFNGDELVIRKSKLYDFSTRETLSSSTTLFMQWMASTPVGDTSGFALEDFVPFEEGDNTESSIKEGGETKNTACAT</sequence>
<dbReference type="EMBL" id="JACBAD010002122">
    <property type="protein sequence ID" value="KAF7114669.1"/>
    <property type="molecule type" value="Genomic_DNA"/>
</dbReference>
<evidence type="ECO:0000313" key="4">
    <source>
        <dbReference type="Proteomes" id="UP000630445"/>
    </source>
</evidence>
<dbReference type="EMBL" id="JACBAF010002068">
    <property type="protein sequence ID" value="KAF7168697.1"/>
    <property type="molecule type" value="Genomic_DNA"/>
</dbReference>
<protein>
    <submittedName>
        <fullName evidence="2">Uncharacterized protein</fullName>
    </submittedName>
</protein>
<dbReference type="Proteomes" id="UP000662466">
    <property type="component" value="Unassembled WGS sequence"/>
</dbReference>
<organism evidence="2 4">
    <name type="scientific">Aspergillus hiratsukae</name>
    <dbReference type="NCBI Taxonomy" id="1194566"/>
    <lineage>
        <taxon>Eukaryota</taxon>
        <taxon>Fungi</taxon>
        <taxon>Dikarya</taxon>
        <taxon>Ascomycota</taxon>
        <taxon>Pezizomycotina</taxon>
        <taxon>Eurotiomycetes</taxon>
        <taxon>Eurotiomycetidae</taxon>
        <taxon>Eurotiales</taxon>
        <taxon>Aspergillaceae</taxon>
        <taxon>Aspergillus</taxon>
        <taxon>Aspergillus subgen. Fumigati</taxon>
    </lineage>
</organism>
<comment type="caution">
    <text evidence="2">The sequence shown here is derived from an EMBL/GenBank/DDBJ whole genome shotgun (WGS) entry which is preliminary data.</text>
</comment>
<dbReference type="Proteomes" id="UP000630445">
    <property type="component" value="Unassembled WGS sequence"/>
</dbReference>
<feature type="region of interest" description="Disordered" evidence="1">
    <location>
        <begin position="296"/>
        <end position="316"/>
    </location>
</feature>
<evidence type="ECO:0000313" key="2">
    <source>
        <dbReference type="EMBL" id="KAF7114669.1"/>
    </source>
</evidence>
<proteinExistence type="predicted"/>
<dbReference type="AlphaFoldDB" id="A0A8H6P0K1"/>
<evidence type="ECO:0000256" key="1">
    <source>
        <dbReference type="SAM" id="MobiDB-lite"/>
    </source>
</evidence>
<keyword evidence="4" id="KW-1185">Reference proteome</keyword>
<accession>A0A8H6P0K1</accession>
<evidence type="ECO:0000313" key="3">
    <source>
        <dbReference type="EMBL" id="KAF7168697.1"/>
    </source>
</evidence>
<dbReference type="OrthoDB" id="4177740at2759"/>
<gene>
    <name evidence="2" type="ORF">CNMCM5793_009620</name>
    <name evidence="3" type="ORF">CNMCM6106_003815</name>
</gene>